<sequence>MRYVQTICIISVVVLIIPISCKLNNNKLKAESETKLAKENAKLVADSIVGQVSKLTGLATTEIKALSKEELAKIANEAKATSEISKKNIYDFHKIKGKAKLEVSDIPNFIKVIRESAEKISIAFRTLLSAGYNGPVANAVNSNINSGVKIISLLEQLLNITTKEIYNNKEFEIQNAIEEFNRSYPGLRIYVIESRDKDRMKTYINVMMKNVSRYFFNGVHEELLENLDKAPNKLKEALISLKDAANSISTAAGIIELCFSEQN</sequence>
<name>I0FE32_BORCA</name>
<dbReference type="EMBL" id="CP003435">
    <property type="protein sequence ID" value="AFI31738.1"/>
    <property type="molecule type" value="Genomic_DNA"/>
</dbReference>
<dbReference type="AlphaFoldDB" id="I0FE32"/>
<protein>
    <submittedName>
        <fullName evidence="1">Uncharacterized protein</fullName>
    </submittedName>
</protein>
<accession>I0FE32</accession>
<proteinExistence type="predicted"/>
<keyword evidence="1" id="KW-0614">Plasmid</keyword>
<dbReference type="KEGG" id="bcw:Q7M_1030"/>
<organism evidence="1 2">
    <name type="scientific">Borrelia crocidurae (strain Achema)</name>
    <dbReference type="NCBI Taxonomy" id="1155096"/>
    <lineage>
        <taxon>Bacteria</taxon>
        <taxon>Pseudomonadati</taxon>
        <taxon>Spirochaetota</taxon>
        <taxon>Spirochaetia</taxon>
        <taxon>Spirochaetales</taxon>
        <taxon>Borreliaceae</taxon>
        <taxon>Borrelia</taxon>
    </lineage>
</organism>
<dbReference type="HOGENOM" id="CLU_1033150_0_0_12"/>
<evidence type="ECO:0000313" key="1">
    <source>
        <dbReference type="EMBL" id="AFI31738.1"/>
    </source>
</evidence>
<dbReference type="Proteomes" id="UP000005212">
    <property type="component" value="Plasmid unnamed9"/>
</dbReference>
<evidence type="ECO:0000313" key="2">
    <source>
        <dbReference type="Proteomes" id="UP000005212"/>
    </source>
</evidence>
<reference evidence="2" key="2">
    <citation type="submission" date="2012-03" db="EMBL/GenBank/DDBJ databases">
        <title>Complete genome sequence of Borrelia crocidurae.</title>
        <authorList>
            <person name="Elbir H."/>
            <person name="Gimenez G."/>
            <person name="Robert C."/>
            <person name="Raoult D."/>
            <person name="Drancourt M."/>
        </authorList>
    </citation>
    <scope>NUCLEOTIDE SEQUENCE [LARGE SCALE GENOMIC DNA]</scope>
    <source>
        <strain evidence="2">Achema</strain>
        <plasmid evidence="2">unnamed9</plasmid>
    </source>
</reference>
<reference evidence="1 2" key="1">
    <citation type="journal article" date="2012" name="J. Bacteriol.">
        <title>Complete Genome Sequence of Borrelia crocidurae.</title>
        <authorList>
            <person name="Elbir H."/>
            <person name="Gimenez G."/>
            <person name="Robert C."/>
            <person name="Bergstrom S."/>
            <person name="Cutler S."/>
            <person name="Raoult D."/>
            <person name="Drancourt M."/>
        </authorList>
    </citation>
    <scope>NUCLEOTIDE SEQUENCE [LARGE SCALE GENOMIC DNA]</scope>
    <source>
        <strain evidence="1 2">Achema</strain>
        <plasmid evidence="2">unnamed9</plasmid>
    </source>
</reference>
<dbReference type="RefSeq" id="WP_014683114.1">
    <property type="nucleotide sequence ID" value="NC_017778.1"/>
</dbReference>
<gene>
    <name evidence="1" type="ordered locus">Q7M_1030</name>
</gene>
<geneLocation type="plasmid" evidence="2">
    <name>unnamed9</name>
</geneLocation>
<dbReference type="PATRIC" id="fig|1155096.3.peg.959"/>